<dbReference type="InterPro" id="IPR027304">
    <property type="entry name" value="Trigger_fact/SurA_dom_sf"/>
</dbReference>
<dbReference type="SUPFAM" id="SSF109998">
    <property type="entry name" value="Triger factor/SurA peptide-binding domain-like"/>
    <property type="match status" value="1"/>
</dbReference>
<dbReference type="EMBL" id="LNYN01000029">
    <property type="protein sequence ID" value="KTD32284.1"/>
    <property type="molecule type" value="Genomic_DNA"/>
</dbReference>
<dbReference type="Proteomes" id="UP000054985">
    <property type="component" value="Unassembled WGS sequence"/>
</dbReference>
<evidence type="ECO:0000313" key="16">
    <source>
        <dbReference type="Proteomes" id="UP000054985"/>
    </source>
</evidence>
<reference evidence="14 16" key="1">
    <citation type="submission" date="2015-11" db="EMBL/GenBank/DDBJ databases">
        <title>Genomic analysis of 38 Legionella species identifies large and diverse effector repertoires.</title>
        <authorList>
            <person name="Burstein D."/>
            <person name="Amaro F."/>
            <person name="Zusman T."/>
            <person name="Lifshitz Z."/>
            <person name="Cohen O."/>
            <person name="Gilbert J.A."/>
            <person name="Pupko T."/>
            <person name="Shuman H.A."/>
            <person name="Segal G."/>
        </authorList>
    </citation>
    <scope>NUCLEOTIDE SEQUENCE [LARGE SCALE GENOMIC DNA]</scope>
    <source>
        <strain evidence="14 16">ATCC 43877</strain>
    </source>
</reference>
<accession>A0A378K3E3</accession>
<evidence type="ECO:0000256" key="9">
    <source>
        <dbReference type="ARBA" id="ARBA00040743"/>
    </source>
</evidence>
<keyword evidence="4 12" id="KW-0812">Transmembrane</keyword>
<evidence type="ECO:0000256" key="3">
    <source>
        <dbReference type="ARBA" id="ARBA00022519"/>
    </source>
</evidence>
<dbReference type="GO" id="GO:0005886">
    <property type="term" value="C:plasma membrane"/>
    <property type="evidence" value="ECO:0007669"/>
    <property type="project" value="UniProtKB-SubCell"/>
</dbReference>
<keyword evidence="11" id="KW-0697">Rotamase</keyword>
<name>A0A378K3E3_9GAMM</name>
<evidence type="ECO:0000256" key="10">
    <source>
        <dbReference type="ARBA" id="ARBA00042775"/>
    </source>
</evidence>
<comment type="subcellular location">
    <subcellularLocation>
        <location evidence="1">Cell inner membrane</location>
        <topology evidence="1">Single-pass type II membrane protein</topology>
        <orientation evidence="1">Periplasmic side</orientation>
    </subcellularLocation>
</comment>
<organism evidence="15 17">
    <name type="scientific">Legionella moravica</name>
    <dbReference type="NCBI Taxonomy" id="39962"/>
    <lineage>
        <taxon>Bacteria</taxon>
        <taxon>Pseudomonadati</taxon>
        <taxon>Pseudomonadota</taxon>
        <taxon>Gammaproteobacteria</taxon>
        <taxon>Legionellales</taxon>
        <taxon>Legionellaceae</taxon>
        <taxon>Legionella</taxon>
    </lineage>
</organism>
<evidence type="ECO:0000256" key="4">
    <source>
        <dbReference type="ARBA" id="ARBA00022692"/>
    </source>
</evidence>
<keyword evidence="16" id="KW-1185">Reference proteome</keyword>
<dbReference type="Proteomes" id="UP000254040">
    <property type="component" value="Unassembled WGS sequence"/>
</dbReference>
<evidence type="ECO:0000256" key="1">
    <source>
        <dbReference type="ARBA" id="ARBA00004382"/>
    </source>
</evidence>
<sequence>MLQKLNERIQGVVAWLVIILIAITFTLFGVDYYLQSHQTSNAKVVVNNEPITNQSFETNYRRTRAQQDLAQMTASDEKNLQNQVLNQMITNEVTLQAARKYGFEVTADQANAAILNIPQFQVDGHFSSERYQQALSGALFTPETFQNEVRQGMLLNQQRYAFMGNSFALPEEIKRFVRLYMQTRDYDYLTVASSHFLKQIKVSSDDINAYYKAHQNEFMTPEQVTVDYITLSMHDIKSRLKISNDDVARYYEENKNNYLTPAQWKVAHILFAVPEGATLEEQEKIQKNADDAYAQLEENPKQFEHMVSTISDDKLSVADKGVLPWITAGQTEYAKVLSDLTEEGQISAPVKTKHGLEIFKLIAYKPVTTKSLEQVSSTIKEQLLTDMAQTQYAQALEQLSDLSYQTPDTLNPVSDALKLKIQTSEPFSRLGGRDAITKNKQVINAAFSHDVLELSNNSDPIQLDNDSVVVIRVNQHIPSKKQKLADVREQIEKTIAKSQADAKAKEVGMNLLNPVEDEKQKDLMTSNQLEWKSVVQSSRDSDKADTVINDLAFNLLRPESRDGVILNNGDYVVVRLKRINDGKLSSLDKEQQDSLIQQIEASYGMMDYDLYVNALLKQAKIERH</sequence>
<dbReference type="Pfam" id="PF00639">
    <property type="entry name" value="Rotamase"/>
    <property type="match status" value="1"/>
</dbReference>
<dbReference type="GO" id="GO:0003755">
    <property type="term" value="F:peptidyl-prolyl cis-trans isomerase activity"/>
    <property type="evidence" value="ECO:0007669"/>
    <property type="project" value="UniProtKB-KW"/>
</dbReference>
<keyword evidence="5 12" id="KW-1133">Transmembrane helix</keyword>
<keyword evidence="7" id="KW-0143">Chaperone</keyword>
<feature type="transmembrane region" description="Helical" evidence="12">
    <location>
        <begin position="12"/>
        <end position="34"/>
    </location>
</feature>
<feature type="domain" description="PpiC" evidence="13">
    <location>
        <begin position="261"/>
        <end position="363"/>
    </location>
</feature>
<reference evidence="15 17" key="2">
    <citation type="submission" date="2018-06" db="EMBL/GenBank/DDBJ databases">
        <authorList>
            <consortium name="Pathogen Informatics"/>
            <person name="Doyle S."/>
        </authorList>
    </citation>
    <scope>NUCLEOTIDE SEQUENCE [LARGE SCALE GENOMIC DNA]</scope>
    <source>
        <strain evidence="15 17">NCTC12239</strain>
    </source>
</reference>
<dbReference type="OrthoDB" id="9812372at2"/>
<evidence type="ECO:0000256" key="6">
    <source>
        <dbReference type="ARBA" id="ARBA00023136"/>
    </source>
</evidence>
<evidence type="ECO:0000256" key="5">
    <source>
        <dbReference type="ARBA" id="ARBA00022989"/>
    </source>
</evidence>
<evidence type="ECO:0000313" key="15">
    <source>
        <dbReference type="EMBL" id="STX62381.1"/>
    </source>
</evidence>
<evidence type="ECO:0000256" key="7">
    <source>
        <dbReference type="ARBA" id="ARBA00023186"/>
    </source>
</evidence>
<keyword evidence="6 12" id="KW-0472">Membrane</keyword>
<dbReference type="InterPro" id="IPR046357">
    <property type="entry name" value="PPIase_dom_sf"/>
</dbReference>
<dbReference type="InterPro" id="IPR000297">
    <property type="entry name" value="PPIase_PpiC"/>
</dbReference>
<dbReference type="PROSITE" id="PS50198">
    <property type="entry name" value="PPIC_PPIASE_2"/>
    <property type="match status" value="1"/>
</dbReference>
<evidence type="ECO:0000256" key="2">
    <source>
        <dbReference type="ARBA" id="ARBA00022475"/>
    </source>
</evidence>
<keyword evidence="2" id="KW-1003">Cell membrane</keyword>
<dbReference type="InterPro" id="IPR052029">
    <property type="entry name" value="PpiD_chaperone"/>
</dbReference>
<dbReference type="RefSeq" id="WP_028383103.1">
    <property type="nucleotide sequence ID" value="NZ_CAAAJG010000003.1"/>
</dbReference>
<protein>
    <recommendedName>
        <fullName evidence="9">Periplasmic chaperone PpiD</fullName>
    </recommendedName>
    <alternativeName>
        <fullName evidence="10">Periplasmic folding chaperone</fullName>
    </alternativeName>
</protein>
<dbReference type="STRING" id="39962.Lmor_2222"/>
<keyword evidence="11 15" id="KW-0413">Isomerase</keyword>
<evidence type="ECO:0000313" key="14">
    <source>
        <dbReference type="EMBL" id="KTD32284.1"/>
    </source>
</evidence>
<evidence type="ECO:0000256" key="11">
    <source>
        <dbReference type="PROSITE-ProRule" id="PRU00278"/>
    </source>
</evidence>
<dbReference type="SUPFAM" id="SSF54534">
    <property type="entry name" value="FKBP-like"/>
    <property type="match status" value="1"/>
</dbReference>
<dbReference type="EMBL" id="UGOG01000001">
    <property type="protein sequence ID" value="STX62381.1"/>
    <property type="molecule type" value="Genomic_DNA"/>
</dbReference>
<evidence type="ECO:0000259" key="13">
    <source>
        <dbReference type="PROSITE" id="PS50198"/>
    </source>
</evidence>
<keyword evidence="3" id="KW-0997">Cell inner membrane</keyword>
<dbReference type="PANTHER" id="PTHR47529">
    <property type="entry name" value="PEPTIDYL-PROLYL CIS-TRANS ISOMERASE D"/>
    <property type="match status" value="1"/>
</dbReference>
<gene>
    <name evidence="15" type="primary">surA_2</name>
    <name evidence="14" type="synonym">surA</name>
    <name evidence="14" type="ORF">Lmor_2222</name>
    <name evidence="15" type="ORF">NCTC12239_01312</name>
</gene>
<proteinExistence type="inferred from homology"/>
<dbReference type="PANTHER" id="PTHR47529:SF1">
    <property type="entry name" value="PERIPLASMIC CHAPERONE PPID"/>
    <property type="match status" value="1"/>
</dbReference>
<comment type="similarity">
    <text evidence="8">Belongs to the PpiD chaperone family.</text>
</comment>
<evidence type="ECO:0000256" key="12">
    <source>
        <dbReference type="SAM" id="Phobius"/>
    </source>
</evidence>
<evidence type="ECO:0000313" key="17">
    <source>
        <dbReference type="Proteomes" id="UP000254040"/>
    </source>
</evidence>
<dbReference type="Gene3D" id="3.10.50.40">
    <property type="match status" value="1"/>
</dbReference>
<dbReference type="Pfam" id="PF13624">
    <property type="entry name" value="SurA_N_3"/>
    <property type="match status" value="1"/>
</dbReference>
<evidence type="ECO:0000256" key="8">
    <source>
        <dbReference type="ARBA" id="ARBA00038408"/>
    </source>
</evidence>
<dbReference type="AlphaFoldDB" id="A0A378K3E3"/>
<dbReference type="Gene3D" id="1.10.4030.10">
    <property type="entry name" value="Porin chaperone SurA, peptide-binding domain"/>
    <property type="match status" value="1"/>
</dbReference>